<feature type="region of interest" description="Disordered" evidence="6">
    <location>
        <begin position="172"/>
        <end position="195"/>
    </location>
</feature>
<evidence type="ECO:0000256" key="4">
    <source>
        <dbReference type="ARBA" id="ARBA00023186"/>
    </source>
</evidence>
<evidence type="ECO:0000256" key="2">
    <source>
        <dbReference type="ARBA" id="ARBA00023136"/>
    </source>
</evidence>
<feature type="transmembrane region" description="Helical" evidence="7">
    <location>
        <begin position="285"/>
        <end position="308"/>
    </location>
</feature>
<comment type="subcellular location">
    <subcellularLocation>
        <location evidence="1">Membrane</location>
        <topology evidence="1">Lipid-anchor</topology>
    </subcellularLocation>
</comment>
<reference evidence="9 10" key="1">
    <citation type="journal article" date="2019" name="Sci. Rep.">
        <title>Comparative genomics of chytrid fungi reveal insights into the obligate biotrophic and pathogenic lifestyle of Synchytrium endobioticum.</title>
        <authorList>
            <person name="van de Vossenberg B.T.L.H."/>
            <person name="Warris S."/>
            <person name="Nguyen H.D.T."/>
            <person name="van Gent-Pelzer M.P.E."/>
            <person name="Joly D.L."/>
            <person name="van de Geest H.C."/>
            <person name="Bonants P.J.M."/>
            <person name="Smith D.S."/>
            <person name="Levesque C.A."/>
            <person name="van der Lee T.A.J."/>
        </authorList>
    </citation>
    <scope>NUCLEOTIDE SEQUENCE [LARGE SCALE GENOMIC DNA]</scope>
    <source>
        <strain evidence="9 10">CBS 809.83</strain>
    </source>
</reference>
<feature type="domain" description="J" evidence="8">
    <location>
        <begin position="20"/>
        <end position="85"/>
    </location>
</feature>
<evidence type="ECO:0000313" key="9">
    <source>
        <dbReference type="EMBL" id="TPX56279.1"/>
    </source>
</evidence>
<protein>
    <recommendedName>
        <fullName evidence="8">J domain-containing protein</fullName>
    </recommendedName>
</protein>
<dbReference type="AlphaFoldDB" id="A0A507DWW9"/>
<name>A0A507DWW9_9FUNG</name>
<dbReference type="Proteomes" id="UP000318582">
    <property type="component" value="Unassembled WGS sequence"/>
</dbReference>
<keyword evidence="4" id="KW-0143">Chaperone</keyword>
<dbReference type="PANTHER" id="PTHR44027:SF7">
    <property type="entry name" value="DNAJ HOMOLOG SUBFAMILY C MEMBER 5 HOMOLOG"/>
    <property type="match status" value="1"/>
</dbReference>
<feature type="transmembrane region" description="Helical" evidence="7">
    <location>
        <begin position="204"/>
        <end position="221"/>
    </location>
</feature>
<evidence type="ECO:0000313" key="10">
    <source>
        <dbReference type="Proteomes" id="UP000318582"/>
    </source>
</evidence>
<gene>
    <name evidence="9" type="ORF">PhCBS80983_g04670</name>
</gene>
<dbReference type="CDD" id="cd06257">
    <property type="entry name" value="DnaJ"/>
    <property type="match status" value="1"/>
</dbReference>
<dbReference type="InterPro" id="IPR001623">
    <property type="entry name" value="DnaJ_domain"/>
</dbReference>
<evidence type="ECO:0000256" key="6">
    <source>
        <dbReference type="SAM" id="MobiDB-lite"/>
    </source>
</evidence>
<evidence type="ECO:0000256" key="3">
    <source>
        <dbReference type="ARBA" id="ARBA00023139"/>
    </source>
</evidence>
<evidence type="ECO:0000256" key="1">
    <source>
        <dbReference type="ARBA" id="ARBA00004635"/>
    </source>
</evidence>
<keyword evidence="5" id="KW-0449">Lipoprotein</keyword>
<dbReference type="SUPFAM" id="SSF46565">
    <property type="entry name" value="Chaperone J-domain"/>
    <property type="match status" value="1"/>
</dbReference>
<keyword evidence="2 7" id="KW-0472">Membrane</keyword>
<dbReference type="Gene3D" id="1.10.287.110">
    <property type="entry name" value="DnaJ domain"/>
    <property type="match status" value="1"/>
</dbReference>
<feature type="transmembrane region" description="Helical" evidence="7">
    <location>
        <begin position="106"/>
        <end position="131"/>
    </location>
</feature>
<feature type="transmembrane region" description="Helical" evidence="7">
    <location>
        <begin position="314"/>
        <end position="336"/>
    </location>
</feature>
<dbReference type="InterPro" id="IPR019396">
    <property type="entry name" value="TM_Fragile-X-F-assoc"/>
</dbReference>
<dbReference type="SMART" id="SM00271">
    <property type="entry name" value="DnaJ"/>
    <property type="match status" value="1"/>
</dbReference>
<proteinExistence type="predicted"/>
<dbReference type="PANTHER" id="PTHR44027">
    <property type="entry name" value="DNAJ HOMOLOG SUBFAMILY C MEMBER 5 HOMOLOG"/>
    <property type="match status" value="1"/>
</dbReference>
<dbReference type="GO" id="GO:0016020">
    <property type="term" value="C:membrane"/>
    <property type="evidence" value="ECO:0007669"/>
    <property type="project" value="UniProtKB-SubCell"/>
</dbReference>
<evidence type="ECO:0000256" key="5">
    <source>
        <dbReference type="ARBA" id="ARBA00023288"/>
    </source>
</evidence>
<feature type="transmembrane region" description="Helical" evidence="7">
    <location>
        <begin position="356"/>
        <end position="382"/>
    </location>
</feature>
<keyword evidence="3" id="KW-0564">Palmitate</keyword>
<feature type="transmembrane region" description="Helical" evidence="7">
    <location>
        <begin position="143"/>
        <end position="164"/>
    </location>
</feature>
<dbReference type="PROSITE" id="PS50076">
    <property type="entry name" value="DNAJ_2"/>
    <property type="match status" value="1"/>
</dbReference>
<dbReference type="Pfam" id="PF00226">
    <property type="entry name" value="DnaJ"/>
    <property type="match status" value="1"/>
</dbReference>
<feature type="transmembrane region" description="Helical" evidence="7">
    <location>
        <begin position="394"/>
        <end position="422"/>
    </location>
</feature>
<evidence type="ECO:0000256" key="7">
    <source>
        <dbReference type="SAM" id="Phobius"/>
    </source>
</evidence>
<dbReference type="STRING" id="109895.A0A507DWW9"/>
<dbReference type="PRINTS" id="PR00625">
    <property type="entry name" value="JDOMAIN"/>
</dbReference>
<sequence length="458" mass="51371">MAGQQQGTGFPDLASLPNRDFYQVLEIPRNSDAEAIRKAYRRKALRCHPDKAGQDPATIELFQLVQRSYDVLSDPKKRQVYDKYGERGVVMMDSMGNVLPFIDPDFLLAMNTFFTIGSLIAALLIIFPAFVSVRADDKVSWSWGAVTIPLFIFDACLLLGLWIISRKGGDEEHDDEQDHNEGETTQQRRQRQTRKRRKASGDAFLKWILFLLFQIFVVIRLDDSVSWNWAIVFIPWFLLEAMSFVSQIGPIAKNFRQGTPSFTGEMDPESQGPPMRPFTRMEKVVFVYDTYKTWVLRVIQVGLLVAKFEGSLDVAWGIVFLPTWLWSVAEILGIFLDRAMVLRAVRAAAPGQSVDLGPLIIMRVVGLCFVALFMYLGVGLLVRRLDSGSGSPSAAVILIPVFIICSMLFCCFCCCLPCLLCCMQKGLEAELNGADEEGGIGLSDKRITYQAIDGPSTR</sequence>
<dbReference type="InterPro" id="IPR036869">
    <property type="entry name" value="J_dom_sf"/>
</dbReference>
<organism evidence="9 10">
    <name type="scientific">Powellomyces hirtus</name>
    <dbReference type="NCBI Taxonomy" id="109895"/>
    <lineage>
        <taxon>Eukaryota</taxon>
        <taxon>Fungi</taxon>
        <taxon>Fungi incertae sedis</taxon>
        <taxon>Chytridiomycota</taxon>
        <taxon>Chytridiomycota incertae sedis</taxon>
        <taxon>Chytridiomycetes</taxon>
        <taxon>Spizellomycetales</taxon>
        <taxon>Powellomycetaceae</taxon>
        <taxon>Powellomyces</taxon>
    </lineage>
</organism>
<dbReference type="Pfam" id="PF10269">
    <property type="entry name" value="Tmemb_185A"/>
    <property type="match status" value="1"/>
</dbReference>
<comment type="caution">
    <text evidence="9">The sequence shown here is derived from an EMBL/GenBank/DDBJ whole genome shotgun (WGS) entry which is preliminary data.</text>
</comment>
<evidence type="ECO:0000259" key="8">
    <source>
        <dbReference type="PROSITE" id="PS50076"/>
    </source>
</evidence>
<dbReference type="EMBL" id="QEAQ01000080">
    <property type="protein sequence ID" value="TPX56279.1"/>
    <property type="molecule type" value="Genomic_DNA"/>
</dbReference>
<dbReference type="GO" id="GO:0005737">
    <property type="term" value="C:cytoplasm"/>
    <property type="evidence" value="ECO:0007669"/>
    <property type="project" value="UniProtKB-ARBA"/>
</dbReference>
<accession>A0A507DWW9</accession>
<keyword evidence="7" id="KW-1133">Transmembrane helix</keyword>
<dbReference type="InterPro" id="IPR051434">
    <property type="entry name" value="DnaJ_C_subfamily_member5"/>
</dbReference>
<dbReference type="InterPro" id="IPR018253">
    <property type="entry name" value="DnaJ_domain_CS"/>
</dbReference>
<dbReference type="PROSITE" id="PS00636">
    <property type="entry name" value="DNAJ_1"/>
    <property type="match status" value="1"/>
</dbReference>
<keyword evidence="10" id="KW-1185">Reference proteome</keyword>
<keyword evidence="7" id="KW-0812">Transmembrane</keyword>
<feature type="transmembrane region" description="Helical" evidence="7">
    <location>
        <begin position="227"/>
        <end position="246"/>
    </location>
</feature>